<organism evidence="3">
    <name type="scientific">marine sediment metagenome</name>
    <dbReference type="NCBI Taxonomy" id="412755"/>
    <lineage>
        <taxon>unclassified sequences</taxon>
        <taxon>metagenomes</taxon>
        <taxon>ecological metagenomes</taxon>
    </lineage>
</organism>
<evidence type="ECO:0000313" key="3">
    <source>
        <dbReference type="EMBL" id="KKN32133.1"/>
    </source>
</evidence>
<dbReference type="Pfam" id="PF17955">
    <property type="entry name" value="Cas6b_N"/>
    <property type="match status" value="1"/>
</dbReference>
<dbReference type="AlphaFoldDB" id="A0A0F9SSF5"/>
<evidence type="ECO:0008006" key="4">
    <source>
        <dbReference type="Google" id="ProtNLM"/>
    </source>
</evidence>
<dbReference type="Pfam" id="PF17262">
    <property type="entry name" value="Cas6b_C"/>
    <property type="match status" value="1"/>
</dbReference>
<comment type="caution">
    <text evidence="3">The sequence shown here is derived from an EMBL/GenBank/DDBJ whole genome shotgun (WGS) entry which is preliminary data.</text>
</comment>
<feature type="domain" description="Cas6b C-terminal" evidence="1">
    <location>
        <begin position="116"/>
        <end position="223"/>
    </location>
</feature>
<dbReference type="InterPro" id="IPR020209">
    <property type="entry name" value="Cas6b_C"/>
</dbReference>
<evidence type="ECO:0000259" key="2">
    <source>
        <dbReference type="Pfam" id="PF17955"/>
    </source>
</evidence>
<feature type="domain" description="Cas6b N-terminal" evidence="2">
    <location>
        <begin position="1"/>
        <end position="107"/>
    </location>
</feature>
<accession>A0A0F9SSF5</accession>
<reference evidence="3" key="1">
    <citation type="journal article" date="2015" name="Nature">
        <title>Complex archaea that bridge the gap between prokaryotes and eukaryotes.</title>
        <authorList>
            <person name="Spang A."/>
            <person name="Saw J.H."/>
            <person name="Jorgensen S.L."/>
            <person name="Zaremba-Niedzwiedzka K."/>
            <person name="Martijn J."/>
            <person name="Lind A.E."/>
            <person name="van Eijk R."/>
            <person name="Schleper C."/>
            <person name="Guy L."/>
            <person name="Ettema T.J."/>
        </authorList>
    </citation>
    <scope>NUCLEOTIDE SEQUENCE</scope>
</reference>
<dbReference type="EMBL" id="LAZR01002275">
    <property type="protein sequence ID" value="KKN32133.1"/>
    <property type="molecule type" value="Genomic_DNA"/>
</dbReference>
<proteinExistence type="predicted"/>
<evidence type="ECO:0000259" key="1">
    <source>
        <dbReference type="Pfam" id="PF17262"/>
    </source>
</evidence>
<dbReference type="InterPro" id="IPR041528">
    <property type="entry name" value="Cas6b_N"/>
</dbReference>
<sequence>MKLKLLHLLLTTDKDIEGTPAQLRGFMGNQFEKHIELHHHIASPEGEAKLKYDYPRIQYSINRNKAILLGIEENAISVLRNVVMNVKELLLGSNSYEIIEINAHYEETEFGILNSGKLILYKFNSPWLALNSENYKKFTVATIKERRRLLKSILIGNILSMSKHLGYNVPDTIHVNIELSPIKVFYKDIPLVGFKGIFESNFLIPDYVGIGKAVSHGFGKVMKTNKS</sequence>
<protein>
    <recommendedName>
        <fullName evidence="4">Cas6b C-terminal domain-containing protein</fullName>
    </recommendedName>
</protein>
<gene>
    <name evidence="3" type="ORF">LCGC14_0816990</name>
</gene>
<name>A0A0F9SSF5_9ZZZZ</name>